<comment type="caution">
    <text evidence="3">The sequence shown here is derived from an EMBL/GenBank/DDBJ whole genome shotgun (WGS) entry which is preliminary data.</text>
</comment>
<dbReference type="AlphaFoldDB" id="A0AAW4WNA3"/>
<feature type="compositionally biased region" description="Basic and acidic residues" evidence="1">
    <location>
        <begin position="254"/>
        <end position="337"/>
    </location>
</feature>
<evidence type="ECO:0000256" key="2">
    <source>
        <dbReference type="SAM" id="Phobius"/>
    </source>
</evidence>
<feature type="region of interest" description="Disordered" evidence="1">
    <location>
        <begin position="241"/>
        <end position="387"/>
    </location>
</feature>
<dbReference type="Proteomes" id="UP001198893">
    <property type="component" value="Unassembled WGS sequence"/>
</dbReference>
<feature type="transmembrane region" description="Helical" evidence="2">
    <location>
        <begin position="164"/>
        <end position="185"/>
    </location>
</feature>
<feature type="compositionally biased region" description="Acidic residues" evidence="1">
    <location>
        <begin position="338"/>
        <end position="368"/>
    </location>
</feature>
<organism evidence="3 4">
    <name type="scientific">Roseburia amylophila</name>
    <dbReference type="NCBI Taxonomy" id="2981794"/>
    <lineage>
        <taxon>Bacteria</taxon>
        <taxon>Bacillati</taxon>
        <taxon>Bacillota</taxon>
        <taxon>Clostridia</taxon>
        <taxon>Lachnospirales</taxon>
        <taxon>Lachnospiraceae</taxon>
        <taxon>Roseburia</taxon>
    </lineage>
</organism>
<dbReference type="EMBL" id="JAJEQW010000007">
    <property type="protein sequence ID" value="MCC2242139.1"/>
    <property type="molecule type" value="Genomic_DNA"/>
</dbReference>
<name>A0AAW4WNA3_9FIRM</name>
<evidence type="ECO:0000256" key="1">
    <source>
        <dbReference type="SAM" id="MobiDB-lite"/>
    </source>
</evidence>
<protein>
    <submittedName>
        <fullName evidence="3">Uncharacterized protein</fullName>
    </submittedName>
</protein>
<sequence>MEAYETEKAAMGEDMEKEQWMKESLQMQKVSWIQNEITKRREREDELLQQIFMEQKMLQELDEDMDENMAHAREGRKYREDMKERVNDRVYEIHDLSADKREGMREYKYAYRRGYALAMFFFSLALCVFVGFLHGITSQICLMLMFFTGVQAAIFVYQKQCFFLWRLICDIFSAVVFPVMLVLFIGYELKYGFYDFLLPICLIIGLVLLALTTASYFLYDPYRSARRRVGDAKSMIRSIERSAKKQVKKSQKQQAKDELRQNRLQQKEQDKAEKLRIKEEQRQEKELKKAAQREEQQKLRDAKKQEALENREEKKLALKDAVAAKKEQFREKFRKDEGVEETEEEEKEEEEEGVFASDEGMEDAENTEQGEAVVVEDAAQEENGVLE</sequence>
<evidence type="ECO:0000313" key="3">
    <source>
        <dbReference type="EMBL" id="MCC2242139.1"/>
    </source>
</evidence>
<gene>
    <name evidence="3" type="ORF">LKD47_07480</name>
</gene>
<evidence type="ECO:0000313" key="4">
    <source>
        <dbReference type="Proteomes" id="UP001198893"/>
    </source>
</evidence>
<proteinExistence type="predicted"/>
<keyword evidence="2" id="KW-0812">Transmembrane</keyword>
<keyword evidence="2" id="KW-0472">Membrane</keyword>
<reference evidence="3" key="1">
    <citation type="submission" date="2021-10" db="EMBL/GenBank/DDBJ databases">
        <title>Anaerobic single-cell dispensing facilitates the cultivation of human gut bacteria.</title>
        <authorList>
            <person name="Afrizal A."/>
        </authorList>
    </citation>
    <scope>NUCLEOTIDE SEQUENCE</scope>
    <source>
        <strain evidence="3">CLA-AA-H204</strain>
    </source>
</reference>
<feature type="transmembrane region" description="Helical" evidence="2">
    <location>
        <begin position="197"/>
        <end position="219"/>
    </location>
</feature>
<feature type="transmembrane region" description="Helical" evidence="2">
    <location>
        <begin position="140"/>
        <end position="157"/>
    </location>
</feature>
<dbReference type="RefSeq" id="WP_227710107.1">
    <property type="nucleotide sequence ID" value="NZ_JAJEQW010000007.1"/>
</dbReference>
<feature type="transmembrane region" description="Helical" evidence="2">
    <location>
        <begin position="114"/>
        <end position="134"/>
    </location>
</feature>
<keyword evidence="2" id="KW-1133">Transmembrane helix</keyword>
<accession>A0AAW4WNA3</accession>